<dbReference type="InterPro" id="IPR009492">
    <property type="entry name" value="TniQ"/>
</dbReference>
<comment type="caution">
    <text evidence="2">The sequence shown here is derived from an EMBL/GenBank/DDBJ whole genome shotgun (WGS) entry which is preliminary data.</text>
</comment>
<organism evidence="2 3">
    <name type="scientific">Azonexus fungiphilus</name>
    <dbReference type="NCBI Taxonomy" id="146940"/>
    <lineage>
        <taxon>Bacteria</taxon>
        <taxon>Pseudomonadati</taxon>
        <taxon>Pseudomonadota</taxon>
        <taxon>Betaproteobacteria</taxon>
        <taxon>Rhodocyclales</taxon>
        <taxon>Azonexaceae</taxon>
        <taxon>Azonexus</taxon>
    </lineage>
</organism>
<gene>
    <name evidence="2" type="ORF">DFR40_1813</name>
</gene>
<evidence type="ECO:0000313" key="2">
    <source>
        <dbReference type="EMBL" id="RKT58785.1"/>
    </source>
</evidence>
<feature type="domain" description="TniQ" evidence="1">
    <location>
        <begin position="30"/>
        <end position="157"/>
    </location>
</feature>
<protein>
    <submittedName>
        <fullName evidence="2">TniQ protein</fullName>
    </submittedName>
</protein>
<evidence type="ECO:0000313" key="3">
    <source>
        <dbReference type="Proteomes" id="UP000270626"/>
    </source>
</evidence>
<keyword evidence="3" id="KW-1185">Reference proteome</keyword>
<proteinExistence type="predicted"/>
<name>A0A495WDD8_9RHOO</name>
<sequence length="370" mass="42326">MIARSLEALSELASTYGDSWNPSVARAYDFPAPLPGEAVSSWLIRYAIRKNRSPGKVLDWIGVSWQKPVYWLDFDRRGLPWDYLGTLTSASATTLEKMVPKNGDLLLGPALLCLHTDPMRMLPHLRYCSRCLGSDAIPYYRTSWRLASNWICPKHRCIMRDYCPACQKPLFWNYTPRNRTRILDLRMCYHCGGDLCSLKEIVTLPKWLTKEVIATQADFLEVLGFHEAEVDEIDIRPIKNPTISQLQRETLAIEALIHNRFAKNTPTLADAFENLIEIIRILDFPSSVRHQELRIGAGIEANKLFGSATSLIHTAVMQHQNTCGTTLWRPGANPLKKAQQESWSLHDFDRAKEWVLRHANREASPPLKFR</sequence>
<dbReference type="Pfam" id="PF06527">
    <property type="entry name" value="TniQ"/>
    <property type="match status" value="1"/>
</dbReference>
<dbReference type="AlphaFoldDB" id="A0A495WDD8"/>
<accession>A0A495WDD8</accession>
<reference evidence="2 3" key="1">
    <citation type="submission" date="2018-10" db="EMBL/GenBank/DDBJ databases">
        <title>Genomic Encyclopedia of Type Strains, Phase IV (KMG-IV): sequencing the most valuable type-strain genomes for metagenomic binning, comparative biology and taxonomic classification.</title>
        <authorList>
            <person name="Goeker M."/>
        </authorList>
    </citation>
    <scope>NUCLEOTIDE SEQUENCE [LARGE SCALE GENOMIC DNA]</scope>
    <source>
        <strain evidence="2 3">DSM 23841</strain>
    </source>
</reference>
<dbReference type="Proteomes" id="UP000270626">
    <property type="component" value="Unassembled WGS sequence"/>
</dbReference>
<evidence type="ECO:0000259" key="1">
    <source>
        <dbReference type="Pfam" id="PF06527"/>
    </source>
</evidence>
<dbReference type="EMBL" id="RBXP01000014">
    <property type="protein sequence ID" value="RKT58785.1"/>
    <property type="molecule type" value="Genomic_DNA"/>
</dbReference>